<proteinExistence type="predicted"/>
<gene>
    <name evidence="1" type="ORF">JL106_15785</name>
</gene>
<dbReference type="SUPFAM" id="SSF51182">
    <property type="entry name" value="RmlC-like cupins"/>
    <property type="match status" value="1"/>
</dbReference>
<organism evidence="1 2">
    <name type="scientific">Nakamurella leprariae</name>
    <dbReference type="NCBI Taxonomy" id="2803911"/>
    <lineage>
        <taxon>Bacteria</taxon>
        <taxon>Bacillati</taxon>
        <taxon>Actinomycetota</taxon>
        <taxon>Actinomycetes</taxon>
        <taxon>Nakamurellales</taxon>
        <taxon>Nakamurellaceae</taxon>
        <taxon>Nakamurella</taxon>
    </lineage>
</organism>
<dbReference type="Proteomes" id="UP000663792">
    <property type="component" value="Unassembled WGS sequence"/>
</dbReference>
<reference evidence="1" key="1">
    <citation type="submission" date="2021-01" db="EMBL/GenBank/DDBJ databases">
        <title>YIM 132084 draft genome.</title>
        <authorList>
            <person name="An D."/>
        </authorList>
    </citation>
    <scope>NUCLEOTIDE SEQUENCE</scope>
    <source>
        <strain evidence="1">YIM 132084</strain>
    </source>
</reference>
<dbReference type="InterPro" id="IPR011051">
    <property type="entry name" value="RmlC_Cupin_sf"/>
</dbReference>
<sequence>MTVELHPDFAGLQVHPGESTITGRPELFSMTNVLAFGAAADRPTHVPVELGRSGSMALWESTGAADQLPFWNTVYDGDTYLYIVHGSVRVEFKETDGDEHYGGYLARTGDLFKLPNAVAHRTFSGDGKRRVTLEIMPDNPLWALRGTRPITVDRSGSIGGFTFTVRDQDVLVTTRAGEIACPRDTFGRALRALSAWELHLGHNELDGGLTVHDQGETAVLMVPGYAETLDGTALTGVFRGLLDELGLA</sequence>
<comment type="caution">
    <text evidence="1">The sequence shown here is derived from an EMBL/GenBank/DDBJ whole genome shotgun (WGS) entry which is preliminary data.</text>
</comment>
<name>A0A939C2W8_9ACTN</name>
<dbReference type="AlphaFoldDB" id="A0A939C2W8"/>
<keyword evidence="2" id="KW-1185">Reference proteome</keyword>
<accession>A0A939C2W8</accession>
<protein>
    <recommendedName>
        <fullName evidence="3">Cupin domain-containing protein</fullName>
    </recommendedName>
</protein>
<evidence type="ECO:0000313" key="2">
    <source>
        <dbReference type="Proteomes" id="UP000663792"/>
    </source>
</evidence>
<evidence type="ECO:0000313" key="1">
    <source>
        <dbReference type="EMBL" id="MBM9468744.1"/>
    </source>
</evidence>
<dbReference type="EMBL" id="JAERWK010000020">
    <property type="protein sequence ID" value="MBM9468744.1"/>
    <property type="molecule type" value="Genomic_DNA"/>
</dbReference>
<dbReference type="RefSeq" id="WP_205261686.1">
    <property type="nucleotide sequence ID" value="NZ_JAERWK010000020.1"/>
</dbReference>
<evidence type="ECO:0008006" key="3">
    <source>
        <dbReference type="Google" id="ProtNLM"/>
    </source>
</evidence>